<sequence length="1379" mass="153896">MVSNLLLVLIGTVISIQLKCMYSSSVYPVYRNNNEKFRNLAATSDYVYIGGNSMIIQLSSSLIYLDQKYVSIDGLTSVYSENWLLTSDNNESLIVCNFNPLEYDTLCLKLNRDLSVVSSSSSLKSNKPAGKYLTTTFHQTNILIIASSMCLSNVAENQTCNSISSYSLDTFLQRFQPYVDLRNGTYTVEYLQQKKHVTFRAIFEKEKFIYFLFNTEEGHSKLGKMCTGSFDMKTNTFEDTPIICSHNGKNYTLAQDVVHWKEDLFVVFGDDLFSVICKYKIRNVIDTFNESRQERLECPYNTANAYFKKQRLAGSCFNKTEGVCQTDFGNHSCPELTDENDGFCKTTFFGSIEGTLPLTEDEIVYSGETAKDGVIVKLGILSFITHSLIFAGTTTGKIGEIYVDERRNKQLGTFKTVQRTFPVLDIKVHHQNVYVMTENAIINIAINAPCPSNVLCLECMTSENPACGWDILSERCMVNPDKTTWWLPSIGRQCLLVTAKEVVINETTNNVHHEDILVQFQFDPDISFYNVFCWNDFNNSRAVRTLNEYFECVLPVGDEQFQLNVTVGVGYQHQFLLGSTTVKILKCSAFSSCGACVNTNDCFWCLETLSCVRTTAACTTPANLSMTEDQCPMLTSTKVLIQASGTTPITENLMINVANLYKYSNSTDKLRCVVGEEEYAVVVDDSYTLVFCQNVKAPGTGIRKLYLNYNGSRLDNSVELEVYACIDFSSSCGICKHYNTEGYKCDWCGSCKTTIDGTPEKCKQDEIVQCQLSVSGVYPSTGPEFGGTLINITGSNIGNRGDNISVTINDVSCTNVTFIEPSAVISCITCNGSASTQDGVEVTVNGVNSPLARHIYTFQSQIELLTFSPNISILSGGREISIQGTHIGFIGSRYNILFCNDIKCIVCRFLCVEGDHTFTCKMDRSDSVNTLTYLSVTIDGNTHLTLNKEFLIVADPLVVPLSVDSATVFQRFLCVEGDHTFTCKMDRSDSVNTLTYLSVTIDGNTHLTLNKEFLIVADPLVVPLSVDSATVFQSGGQKLTITGTGFSNAGIVIVDTLDDDPCTIISDSIVVCKTPPYVESDFDRRKRSAMQNIYVHFDNYRVSLGVFYVDDPLLEKLSKVYAYVHNAVLEIKGRGLLQGARPDDYFIRVGLDGLCIITDISNYNITCLPPETKPRTNTGDLVFIVVVVGNINEHVGYLRYDSSTSKNNNIVLYGVAGGGIMGVLVIISVVILMMRRSMKKKIDKTKTEMKEFREEISNTVVNGLSAETTNTRMEFVEPNESDYDEINAEDELDRHTIRHTYLDVVSGYEYLGQISANNPYNQLQQANNEDLNREVANIDYLTNTKQSSNDIRKSEDYMEPVNTTNESNYLEVMSTDNEQ</sequence>
<dbReference type="SUPFAM" id="SSF101912">
    <property type="entry name" value="Sema domain"/>
    <property type="match status" value="1"/>
</dbReference>
<dbReference type="GO" id="GO:0030334">
    <property type="term" value="P:regulation of cell migration"/>
    <property type="evidence" value="ECO:0007669"/>
    <property type="project" value="TreeGrafter"/>
</dbReference>
<keyword evidence="7" id="KW-1133">Transmembrane helix</keyword>
<dbReference type="SUPFAM" id="SSF103575">
    <property type="entry name" value="Plexin repeat"/>
    <property type="match status" value="1"/>
</dbReference>
<keyword evidence="4" id="KW-0325">Glycoprotein</keyword>
<dbReference type="GO" id="GO:0017154">
    <property type="term" value="F:semaphorin receptor activity"/>
    <property type="evidence" value="ECO:0007669"/>
    <property type="project" value="InterPro"/>
</dbReference>
<feature type="chain" id="PRO_5027031427" description="Sema domain-containing protein" evidence="8">
    <location>
        <begin position="16"/>
        <end position="1379"/>
    </location>
</feature>
<dbReference type="InterPro" id="IPR001627">
    <property type="entry name" value="Semap_dom"/>
</dbReference>
<evidence type="ECO:0000256" key="5">
    <source>
        <dbReference type="PROSITE-ProRule" id="PRU00352"/>
    </source>
</evidence>
<dbReference type="GO" id="GO:0007162">
    <property type="term" value="P:negative regulation of cell adhesion"/>
    <property type="evidence" value="ECO:0007669"/>
    <property type="project" value="TreeGrafter"/>
</dbReference>
<keyword evidence="11" id="KW-1185">Reference proteome</keyword>
<dbReference type="SMART" id="SM00423">
    <property type="entry name" value="PSI"/>
    <property type="match status" value="2"/>
</dbReference>
<dbReference type="OrthoDB" id="6131318at2759"/>
<protein>
    <recommendedName>
        <fullName evidence="9">Sema domain-containing protein</fullName>
    </recommendedName>
</protein>
<dbReference type="InterPro" id="IPR013783">
    <property type="entry name" value="Ig-like_fold"/>
</dbReference>
<dbReference type="InterPro" id="IPR036352">
    <property type="entry name" value="Semap_dom_sf"/>
</dbReference>
<dbReference type="InterPro" id="IPR031148">
    <property type="entry name" value="Plexin"/>
</dbReference>
<dbReference type="InterPro" id="IPR016201">
    <property type="entry name" value="PSI"/>
</dbReference>
<feature type="transmembrane region" description="Helical" evidence="7">
    <location>
        <begin position="1210"/>
        <end position="1234"/>
    </location>
</feature>
<dbReference type="GO" id="GO:0005886">
    <property type="term" value="C:plasma membrane"/>
    <property type="evidence" value="ECO:0007669"/>
    <property type="project" value="TreeGrafter"/>
</dbReference>
<evidence type="ECO:0000313" key="10">
    <source>
        <dbReference type="EMBL" id="CAC5379800.1"/>
    </source>
</evidence>
<accession>A0A6J8B904</accession>
<keyword evidence="2" id="KW-0677">Repeat</keyword>
<evidence type="ECO:0000256" key="8">
    <source>
        <dbReference type="SAM" id="SignalP"/>
    </source>
</evidence>
<feature type="domain" description="Sema" evidence="9">
    <location>
        <begin position="13"/>
        <end position="446"/>
    </location>
</feature>
<evidence type="ECO:0000256" key="3">
    <source>
        <dbReference type="ARBA" id="ARBA00023136"/>
    </source>
</evidence>
<dbReference type="EMBL" id="CACVKT020002748">
    <property type="protein sequence ID" value="CAC5379800.1"/>
    <property type="molecule type" value="Genomic_DNA"/>
</dbReference>
<dbReference type="InterPro" id="IPR014756">
    <property type="entry name" value="Ig_E-set"/>
</dbReference>
<evidence type="ECO:0000313" key="11">
    <source>
        <dbReference type="Proteomes" id="UP000507470"/>
    </source>
</evidence>
<dbReference type="PROSITE" id="PS51004">
    <property type="entry name" value="SEMA"/>
    <property type="match status" value="1"/>
</dbReference>
<organism evidence="10 11">
    <name type="scientific">Mytilus coruscus</name>
    <name type="common">Sea mussel</name>
    <dbReference type="NCBI Taxonomy" id="42192"/>
    <lineage>
        <taxon>Eukaryota</taxon>
        <taxon>Metazoa</taxon>
        <taxon>Spiralia</taxon>
        <taxon>Lophotrochozoa</taxon>
        <taxon>Mollusca</taxon>
        <taxon>Bivalvia</taxon>
        <taxon>Autobranchia</taxon>
        <taxon>Pteriomorphia</taxon>
        <taxon>Mytilida</taxon>
        <taxon>Mytiloidea</taxon>
        <taxon>Mytilidae</taxon>
        <taxon>Mytilinae</taxon>
        <taxon>Mytilus</taxon>
    </lineage>
</organism>
<gene>
    <name evidence="10" type="ORF">MCOR_15819</name>
</gene>
<proteinExistence type="predicted"/>
<keyword evidence="7" id="KW-0812">Transmembrane</keyword>
<dbReference type="PANTHER" id="PTHR22625:SF4">
    <property type="entry name" value="PLEXIN-C1"/>
    <property type="match status" value="1"/>
</dbReference>
<dbReference type="Proteomes" id="UP000507470">
    <property type="component" value="Unassembled WGS sequence"/>
</dbReference>
<dbReference type="GO" id="GO:0050772">
    <property type="term" value="P:positive regulation of axonogenesis"/>
    <property type="evidence" value="ECO:0007669"/>
    <property type="project" value="TreeGrafter"/>
</dbReference>
<dbReference type="PANTHER" id="PTHR22625">
    <property type="entry name" value="PLEXIN"/>
    <property type="match status" value="1"/>
</dbReference>
<keyword evidence="6" id="KW-0175">Coiled coil</keyword>
<reference evidence="10 11" key="1">
    <citation type="submission" date="2020-06" db="EMBL/GenBank/DDBJ databases">
        <authorList>
            <person name="Li R."/>
            <person name="Bekaert M."/>
        </authorList>
    </citation>
    <scope>NUCLEOTIDE SEQUENCE [LARGE SCALE GENOMIC DNA]</scope>
    <source>
        <strain evidence="11">wild</strain>
    </source>
</reference>
<dbReference type="SMART" id="SM00630">
    <property type="entry name" value="Sema"/>
    <property type="match status" value="1"/>
</dbReference>
<dbReference type="Gene3D" id="2.60.40.10">
    <property type="entry name" value="Immunoglobulins"/>
    <property type="match status" value="2"/>
</dbReference>
<dbReference type="Pfam" id="PF01833">
    <property type="entry name" value="TIG"/>
    <property type="match status" value="2"/>
</dbReference>
<dbReference type="GO" id="GO:0008360">
    <property type="term" value="P:regulation of cell shape"/>
    <property type="evidence" value="ECO:0007669"/>
    <property type="project" value="TreeGrafter"/>
</dbReference>
<evidence type="ECO:0000256" key="2">
    <source>
        <dbReference type="ARBA" id="ARBA00022737"/>
    </source>
</evidence>
<feature type="coiled-coil region" evidence="6">
    <location>
        <begin position="1235"/>
        <end position="1262"/>
    </location>
</feature>
<keyword evidence="8" id="KW-0732">Signal</keyword>
<evidence type="ECO:0000256" key="7">
    <source>
        <dbReference type="SAM" id="Phobius"/>
    </source>
</evidence>
<evidence type="ECO:0000256" key="4">
    <source>
        <dbReference type="ARBA" id="ARBA00023180"/>
    </source>
</evidence>
<dbReference type="GO" id="GO:0002116">
    <property type="term" value="C:semaphorin receptor complex"/>
    <property type="evidence" value="ECO:0007669"/>
    <property type="project" value="TreeGrafter"/>
</dbReference>
<comment type="subcellular location">
    <subcellularLocation>
        <location evidence="1">Membrane</location>
    </subcellularLocation>
</comment>
<evidence type="ECO:0000256" key="6">
    <source>
        <dbReference type="SAM" id="Coils"/>
    </source>
</evidence>
<dbReference type="SUPFAM" id="SSF81296">
    <property type="entry name" value="E set domains"/>
    <property type="match status" value="2"/>
</dbReference>
<keyword evidence="3 7" id="KW-0472">Membrane</keyword>
<feature type="signal peptide" evidence="8">
    <location>
        <begin position="1"/>
        <end position="15"/>
    </location>
</feature>
<evidence type="ECO:0000259" key="9">
    <source>
        <dbReference type="PROSITE" id="PS51004"/>
    </source>
</evidence>
<name>A0A6J8B904_MYTCO</name>
<comment type="caution">
    <text evidence="5">Lacks conserved residue(s) required for the propagation of feature annotation.</text>
</comment>
<evidence type="ECO:0000256" key="1">
    <source>
        <dbReference type="ARBA" id="ARBA00004370"/>
    </source>
</evidence>
<dbReference type="InterPro" id="IPR002909">
    <property type="entry name" value="IPT_dom"/>
</dbReference>
<dbReference type="SMART" id="SM00429">
    <property type="entry name" value="IPT"/>
    <property type="match status" value="2"/>
</dbReference>